<evidence type="ECO:0000256" key="10">
    <source>
        <dbReference type="HAMAP-Rule" id="MF_00033"/>
    </source>
</evidence>
<dbReference type="Proteomes" id="UP000601768">
    <property type="component" value="Unassembled WGS sequence"/>
</dbReference>
<dbReference type="GO" id="GO:0051301">
    <property type="term" value="P:cell division"/>
    <property type="evidence" value="ECO:0007669"/>
    <property type="project" value="UniProtKB-KW"/>
</dbReference>
<comment type="catalytic activity">
    <reaction evidence="10">
        <text>di-trans,octa-cis-undecaprenyl diphospho-N-acetyl-alpha-D-muramoyl-L-alanyl-D-glutamyl-meso-2,6-diaminopimeloyl-D-alanyl-D-alanine + UDP-N-acetyl-alpha-D-glucosamine = di-trans,octa-cis-undecaprenyl diphospho-[N-acetyl-alpha-D-glucosaminyl-(1-&gt;4)]-N-acetyl-alpha-D-muramoyl-L-alanyl-D-glutamyl-meso-2,6-diaminopimeloyl-D-alanyl-D-alanine + UDP + H(+)</text>
        <dbReference type="Rhea" id="RHEA:31227"/>
        <dbReference type="ChEBI" id="CHEBI:15378"/>
        <dbReference type="ChEBI" id="CHEBI:57705"/>
        <dbReference type="ChEBI" id="CHEBI:58223"/>
        <dbReference type="ChEBI" id="CHEBI:61387"/>
        <dbReference type="ChEBI" id="CHEBI:61388"/>
        <dbReference type="EC" id="2.4.1.227"/>
    </reaction>
</comment>
<dbReference type="NCBIfam" id="TIGR01133">
    <property type="entry name" value="murG"/>
    <property type="match status" value="1"/>
</dbReference>
<keyword evidence="6 10" id="KW-0573">Peptidoglycan synthesis</keyword>
<evidence type="ECO:0000259" key="11">
    <source>
        <dbReference type="Pfam" id="PF03033"/>
    </source>
</evidence>
<keyword evidence="8 10" id="KW-0131">Cell cycle</keyword>
<keyword evidence="1 10" id="KW-1003">Cell membrane</keyword>
<comment type="caution">
    <text evidence="13">The sequence shown here is derived from an EMBL/GenBank/DDBJ whole genome shotgun (WGS) entry which is preliminary data.</text>
</comment>
<dbReference type="GO" id="GO:0008360">
    <property type="term" value="P:regulation of cell shape"/>
    <property type="evidence" value="ECO:0007669"/>
    <property type="project" value="UniProtKB-KW"/>
</dbReference>
<dbReference type="AlphaFoldDB" id="A0A8J6ITT7"/>
<dbReference type="RefSeq" id="WP_186505773.1">
    <property type="nucleotide sequence ID" value="NZ_JACNEP010000003.1"/>
</dbReference>
<dbReference type="GO" id="GO:0050511">
    <property type="term" value="F:undecaprenyldiphospho-muramoylpentapeptide beta-N-acetylglucosaminyltransferase activity"/>
    <property type="evidence" value="ECO:0007669"/>
    <property type="project" value="UniProtKB-UniRule"/>
</dbReference>
<organism evidence="13 14">
    <name type="scientific">Neptunicella marina</name>
    <dbReference type="NCBI Taxonomy" id="2125989"/>
    <lineage>
        <taxon>Bacteria</taxon>
        <taxon>Pseudomonadati</taxon>
        <taxon>Pseudomonadota</taxon>
        <taxon>Gammaproteobacteria</taxon>
        <taxon>Alteromonadales</taxon>
        <taxon>Alteromonadaceae</taxon>
        <taxon>Neptunicella</taxon>
    </lineage>
</organism>
<feature type="binding site" evidence="10">
    <location>
        <position position="237"/>
    </location>
    <ligand>
        <name>UDP-N-acetyl-alpha-D-glucosamine</name>
        <dbReference type="ChEBI" id="CHEBI:57705"/>
    </ligand>
</feature>
<dbReference type="Gene3D" id="3.40.50.2000">
    <property type="entry name" value="Glycogen Phosphorylase B"/>
    <property type="match status" value="2"/>
</dbReference>
<reference evidence="13" key="1">
    <citation type="journal article" date="2018" name="Int. J. Syst. Evol. Microbiol.">
        <title>Neptunicella marina gen. nov., sp. nov., isolated from surface seawater.</title>
        <authorList>
            <person name="Liu X."/>
            <person name="Lai Q."/>
            <person name="Du Y."/>
            <person name="Zhang X."/>
            <person name="Liu Z."/>
            <person name="Sun F."/>
            <person name="Shao Z."/>
        </authorList>
    </citation>
    <scope>NUCLEOTIDE SEQUENCE</scope>
    <source>
        <strain evidence="13">S27-2</strain>
    </source>
</reference>
<evidence type="ECO:0000313" key="13">
    <source>
        <dbReference type="EMBL" id="MBC3765298.1"/>
    </source>
</evidence>
<comment type="pathway">
    <text evidence="10">Cell wall biogenesis; peptidoglycan biosynthesis.</text>
</comment>
<evidence type="ECO:0000256" key="4">
    <source>
        <dbReference type="ARBA" id="ARBA00022679"/>
    </source>
</evidence>
<comment type="function">
    <text evidence="10">Cell wall formation. Catalyzes the transfer of a GlcNAc subunit on undecaprenyl-pyrophosphoryl-MurNAc-pentapeptide (lipid intermediate I) to form undecaprenyl-pyrophosphoryl-MurNAc-(pentapeptide)GlcNAc (lipid intermediate II).</text>
</comment>
<evidence type="ECO:0000256" key="6">
    <source>
        <dbReference type="ARBA" id="ARBA00022984"/>
    </source>
</evidence>
<keyword evidence="5 10" id="KW-0133">Cell shape</keyword>
<keyword evidence="9 10" id="KW-0961">Cell wall biogenesis/degradation</keyword>
<evidence type="ECO:0000256" key="5">
    <source>
        <dbReference type="ARBA" id="ARBA00022960"/>
    </source>
</evidence>
<dbReference type="InterPro" id="IPR006009">
    <property type="entry name" value="GlcNAc_MurG"/>
</dbReference>
<evidence type="ECO:0000256" key="9">
    <source>
        <dbReference type="ARBA" id="ARBA00023316"/>
    </source>
</evidence>
<feature type="binding site" evidence="10">
    <location>
        <position position="124"/>
    </location>
    <ligand>
        <name>UDP-N-acetyl-alpha-D-glucosamine</name>
        <dbReference type="ChEBI" id="CHEBI:57705"/>
    </ligand>
</feature>
<dbReference type="GO" id="GO:0005886">
    <property type="term" value="C:plasma membrane"/>
    <property type="evidence" value="ECO:0007669"/>
    <property type="project" value="UniProtKB-SubCell"/>
</dbReference>
<gene>
    <name evidence="10 13" type="primary">murG</name>
    <name evidence="13" type="ORF">H8B19_05385</name>
</gene>
<dbReference type="EMBL" id="JACNEP010000003">
    <property type="protein sequence ID" value="MBC3765298.1"/>
    <property type="molecule type" value="Genomic_DNA"/>
</dbReference>
<feature type="domain" description="Glycosyltransferase family 28 N-terminal" evidence="11">
    <location>
        <begin position="6"/>
        <end position="142"/>
    </location>
</feature>
<dbReference type="InterPro" id="IPR004276">
    <property type="entry name" value="GlycoTrans_28_N"/>
</dbReference>
<feature type="binding site" evidence="10">
    <location>
        <position position="186"/>
    </location>
    <ligand>
        <name>UDP-N-acetyl-alpha-D-glucosamine</name>
        <dbReference type="ChEBI" id="CHEBI:57705"/>
    </ligand>
</feature>
<keyword evidence="4 10" id="KW-0808">Transferase</keyword>
<feature type="domain" description="Glycosyl transferase family 28 C-terminal" evidence="12">
    <location>
        <begin position="180"/>
        <end position="334"/>
    </location>
</feature>
<dbReference type="UniPathway" id="UPA00219"/>
<feature type="binding site" evidence="10">
    <location>
        <position position="163"/>
    </location>
    <ligand>
        <name>UDP-N-acetyl-alpha-D-glucosamine</name>
        <dbReference type="ChEBI" id="CHEBI:57705"/>
    </ligand>
</feature>
<reference evidence="13" key="2">
    <citation type="submission" date="2020-08" db="EMBL/GenBank/DDBJ databases">
        <authorList>
            <person name="Lai Q."/>
        </authorList>
    </citation>
    <scope>NUCLEOTIDE SEQUENCE</scope>
    <source>
        <strain evidence="13">S27-2</strain>
    </source>
</reference>
<comment type="similarity">
    <text evidence="10">Belongs to the glycosyltransferase 28 family. MurG subfamily.</text>
</comment>
<evidence type="ECO:0000313" key="14">
    <source>
        <dbReference type="Proteomes" id="UP000601768"/>
    </source>
</evidence>
<dbReference type="InterPro" id="IPR007235">
    <property type="entry name" value="Glyco_trans_28_C"/>
</dbReference>
<keyword evidence="7 10" id="KW-0472">Membrane</keyword>
<feature type="binding site" evidence="10">
    <location>
        <begin position="12"/>
        <end position="14"/>
    </location>
    <ligand>
        <name>UDP-N-acetyl-alpha-D-glucosamine</name>
        <dbReference type="ChEBI" id="CHEBI:57705"/>
    </ligand>
</feature>
<dbReference type="Pfam" id="PF04101">
    <property type="entry name" value="Glyco_tran_28_C"/>
    <property type="match status" value="1"/>
</dbReference>
<dbReference type="PANTHER" id="PTHR21015">
    <property type="entry name" value="UDP-N-ACETYLGLUCOSAMINE--N-ACETYLMURAMYL-(PENTAPEPTIDE) PYROPHOSPHORYL-UNDECAPRENOL N-ACETYLGLUCOSAMINE TRANSFERASE 1"/>
    <property type="match status" value="1"/>
</dbReference>
<evidence type="ECO:0000256" key="8">
    <source>
        <dbReference type="ARBA" id="ARBA00023306"/>
    </source>
</evidence>
<dbReference type="PANTHER" id="PTHR21015:SF22">
    <property type="entry name" value="GLYCOSYLTRANSFERASE"/>
    <property type="match status" value="1"/>
</dbReference>
<accession>A0A8J6ITT7</accession>
<dbReference type="EC" id="2.4.1.227" evidence="10"/>
<dbReference type="SUPFAM" id="SSF53756">
    <property type="entry name" value="UDP-Glycosyltransferase/glycogen phosphorylase"/>
    <property type="match status" value="1"/>
</dbReference>
<protein>
    <recommendedName>
        <fullName evidence="10">UDP-N-acetylglucosamine--N-acetylmuramyl-(pentapeptide) pyrophosphoryl-undecaprenol N-acetylglucosamine transferase</fullName>
        <ecNumber evidence="10">2.4.1.227</ecNumber>
    </recommendedName>
    <alternativeName>
        <fullName evidence="10">Undecaprenyl-PP-MurNAc-pentapeptide-UDPGlcNAc GlcNAc transferase</fullName>
    </alternativeName>
</protein>
<proteinExistence type="inferred from homology"/>
<evidence type="ECO:0000256" key="2">
    <source>
        <dbReference type="ARBA" id="ARBA00022618"/>
    </source>
</evidence>
<sequence length="356" mass="37941">MTKCLLVMAGGTGGHVFPGIAVADYLKSQGWSIHWLGTSQRMEAQIVPKAGYDISFIDVAGLRGNGIKGWLMAPLTLSKALFQALSVMRKVKPDVVLGMGGFASGPGGIAAFLKGIPLILHEQNAVAGFTNKLLAPLAKKVLTGFDDTFPPSQKVSWVGNPLRSDIQVQQTESSHEGINILVVGGSLGAQALNEAMPQMLNALNQPVSIWHQCGAGREQQVRKTYISDAQVKVSDFIDDMAGAYQWADLIICRAGALTVSEIAMAGKAAIFVPLPYAVDDHQTKNAQALVRCGAARIVKQSHSLAFDLAEQVNQLSVERQQLTRMGQAATSVARPQATKDVADVCKELAKVVAVNE</sequence>
<evidence type="ECO:0000256" key="3">
    <source>
        <dbReference type="ARBA" id="ARBA00022676"/>
    </source>
</evidence>
<comment type="subcellular location">
    <subcellularLocation>
        <location evidence="10">Cell membrane</location>
        <topology evidence="10">Peripheral membrane protein</topology>
        <orientation evidence="10">Cytoplasmic side</orientation>
    </subcellularLocation>
</comment>
<dbReference type="CDD" id="cd03785">
    <property type="entry name" value="GT28_MurG"/>
    <property type="match status" value="1"/>
</dbReference>
<feature type="binding site" evidence="10">
    <location>
        <begin position="256"/>
        <end position="261"/>
    </location>
    <ligand>
        <name>UDP-N-acetyl-alpha-D-glucosamine</name>
        <dbReference type="ChEBI" id="CHEBI:57705"/>
    </ligand>
</feature>
<evidence type="ECO:0000259" key="12">
    <source>
        <dbReference type="Pfam" id="PF04101"/>
    </source>
</evidence>
<dbReference type="GO" id="GO:0009252">
    <property type="term" value="P:peptidoglycan biosynthetic process"/>
    <property type="evidence" value="ECO:0007669"/>
    <property type="project" value="UniProtKB-UniRule"/>
</dbReference>
<dbReference type="GO" id="GO:0005975">
    <property type="term" value="P:carbohydrate metabolic process"/>
    <property type="evidence" value="ECO:0007669"/>
    <property type="project" value="InterPro"/>
</dbReference>
<name>A0A8J6ITT7_9ALTE</name>
<keyword evidence="3 10" id="KW-0328">Glycosyltransferase</keyword>
<keyword evidence="14" id="KW-1185">Reference proteome</keyword>
<dbReference type="GO" id="GO:0071555">
    <property type="term" value="P:cell wall organization"/>
    <property type="evidence" value="ECO:0007669"/>
    <property type="project" value="UniProtKB-KW"/>
</dbReference>
<feature type="binding site" evidence="10">
    <location>
        <position position="282"/>
    </location>
    <ligand>
        <name>UDP-N-acetyl-alpha-D-glucosamine</name>
        <dbReference type="ChEBI" id="CHEBI:57705"/>
    </ligand>
</feature>
<keyword evidence="2 10" id="KW-0132">Cell division</keyword>
<dbReference type="Pfam" id="PF03033">
    <property type="entry name" value="Glyco_transf_28"/>
    <property type="match status" value="1"/>
</dbReference>
<evidence type="ECO:0000256" key="7">
    <source>
        <dbReference type="ARBA" id="ARBA00023136"/>
    </source>
</evidence>
<dbReference type="HAMAP" id="MF_00033">
    <property type="entry name" value="MurG"/>
    <property type="match status" value="1"/>
</dbReference>
<evidence type="ECO:0000256" key="1">
    <source>
        <dbReference type="ARBA" id="ARBA00022475"/>
    </source>
</evidence>